<evidence type="ECO:0000256" key="2">
    <source>
        <dbReference type="ARBA" id="ARBA00012837"/>
    </source>
</evidence>
<dbReference type="GO" id="GO:0005739">
    <property type="term" value="C:mitochondrion"/>
    <property type="evidence" value="ECO:0007669"/>
    <property type="project" value="TreeGrafter"/>
</dbReference>
<evidence type="ECO:0000256" key="1">
    <source>
        <dbReference type="ARBA" id="ARBA00005594"/>
    </source>
</evidence>
<dbReference type="SUPFAM" id="SSF55190">
    <property type="entry name" value="Arginyl-tRNA synthetase (ArgRS), N-terminal 'additional' domain"/>
    <property type="match status" value="1"/>
</dbReference>
<sequence>MATLTLNGLEAALGNLHLDPLPAFESTSPLEKPLDIARTYLAKIIESVAEVELDAAYNAIHWPNNVYNGDLVVILPKLSRGADPEEYGAQITHKFPRCPLFMLPFVDGVHLRMQFDIRSLARLLLPYIRDRNKSYGFDLSSGLRDPGDTESGSKSLVIEFSSPNIGDKFYGKHLRSTVLGSHLAQLHHAMGWDVYSINYLGDWSKKTALVGVGWEDLGLGSEEKFAQDPIGHLLEIYNEVEKRFAPEQRHAKEVRDKSLKGADEVNGEDTAVIESQGLFAKRNEFFTRMEDGDPRAVDLCKRFRDVSIEHYKALYSRLNVTFDEYSGESQVPVSTMNEIEQTLKAKGLLEEQEGSWLINMKKHGEKGGAAIIRDRTGSHTYLLRDIAAVVERHEKYQFDKMLYVVASDHDLHFQRVAKILDLMGMTDLSRKLQHVHFSKNSQVPEDTDRGDVLDGILVQSKRTMEKALLVDADKMSFLEESGHTTDSLGAAGLRLDGLRAKRATDHVCDFEQSVSFTHGTGPELLFTLAKVKGLRERQDIPDAADLTDDDLASIQDETFSDLLRTLAQFPDVIASSHKALEPSLIVSFLASVSGQVSESLVNLEDEDSISPSQAAVLDAARQVLENGLRLLGLWAPSD</sequence>
<feature type="domain" description="DALR anticodon binding" evidence="10">
    <location>
        <begin position="524"/>
        <end position="637"/>
    </location>
</feature>
<dbReference type="Pfam" id="PF00750">
    <property type="entry name" value="tRNA-synt_1d"/>
    <property type="match status" value="1"/>
</dbReference>
<dbReference type="EC" id="6.1.1.19" evidence="2"/>
<dbReference type="InterPro" id="IPR008909">
    <property type="entry name" value="DALR_anticod-bd"/>
</dbReference>
<proteinExistence type="inferred from homology"/>
<evidence type="ECO:0000313" key="12">
    <source>
        <dbReference type="Proteomes" id="UP001265746"/>
    </source>
</evidence>
<dbReference type="Gene3D" id="3.30.1360.70">
    <property type="entry name" value="Arginyl tRNA synthetase N-terminal domain"/>
    <property type="match status" value="1"/>
</dbReference>
<dbReference type="EMBL" id="JAUJFL010000001">
    <property type="protein sequence ID" value="KAK2615512.1"/>
    <property type="molecule type" value="Genomic_DNA"/>
</dbReference>
<dbReference type="PANTHER" id="PTHR11956">
    <property type="entry name" value="ARGINYL-TRNA SYNTHETASE"/>
    <property type="match status" value="1"/>
</dbReference>
<comment type="similarity">
    <text evidence="1 9">Belongs to the class-I aminoacyl-tRNA synthetase family.</text>
</comment>
<evidence type="ECO:0000256" key="3">
    <source>
        <dbReference type="ARBA" id="ARBA00022598"/>
    </source>
</evidence>
<protein>
    <recommendedName>
        <fullName evidence="2">arginine--tRNA ligase</fullName>
        <ecNumber evidence="2">6.1.1.19</ecNumber>
    </recommendedName>
</protein>
<evidence type="ECO:0000256" key="5">
    <source>
        <dbReference type="ARBA" id="ARBA00022840"/>
    </source>
</evidence>
<dbReference type="PRINTS" id="PR01038">
    <property type="entry name" value="TRNASYNTHARG"/>
</dbReference>
<comment type="caution">
    <text evidence="11">The sequence shown here is derived from an EMBL/GenBank/DDBJ whole genome shotgun (WGS) entry which is preliminary data.</text>
</comment>
<keyword evidence="7 9" id="KW-0030">Aminoacyl-tRNA synthetase</keyword>
<dbReference type="SMART" id="SM00836">
    <property type="entry name" value="DALR_1"/>
    <property type="match status" value="1"/>
</dbReference>
<evidence type="ECO:0000256" key="4">
    <source>
        <dbReference type="ARBA" id="ARBA00022741"/>
    </source>
</evidence>
<keyword evidence="3 9" id="KW-0436">Ligase</keyword>
<dbReference type="InterPro" id="IPR036695">
    <property type="entry name" value="Arg-tRNA-synth_N_sf"/>
</dbReference>
<keyword evidence="6 9" id="KW-0648">Protein biosynthesis</keyword>
<evidence type="ECO:0000256" key="9">
    <source>
        <dbReference type="RuleBase" id="RU363038"/>
    </source>
</evidence>
<dbReference type="Gene3D" id="3.40.50.620">
    <property type="entry name" value="HUPs"/>
    <property type="match status" value="1"/>
</dbReference>
<comment type="catalytic activity">
    <reaction evidence="8">
        <text>tRNA(Arg) + L-arginine + ATP = L-arginyl-tRNA(Arg) + AMP + diphosphate</text>
        <dbReference type="Rhea" id="RHEA:20301"/>
        <dbReference type="Rhea" id="RHEA-COMP:9658"/>
        <dbReference type="Rhea" id="RHEA-COMP:9673"/>
        <dbReference type="ChEBI" id="CHEBI:30616"/>
        <dbReference type="ChEBI" id="CHEBI:32682"/>
        <dbReference type="ChEBI" id="CHEBI:33019"/>
        <dbReference type="ChEBI" id="CHEBI:78442"/>
        <dbReference type="ChEBI" id="CHEBI:78513"/>
        <dbReference type="ChEBI" id="CHEBI:456215"/>
        <dbReference type="EC" id="6.1.1.19"/>
    </reaction>
</comment>
<dbReference type="Pfam" id="PF05746">
    <property type="entry name" value="DALR_1"/>
    <property type="match status" value="1"/>
</dbReference>
<dbReference type="InterPro" id="IPR009080">
    <property type="entry name" value="tRNAsynth_Ia_anticodon-bd"/>
</dbReference>
<keyword evidence="12" id="KW-1185">Reference proteome</keyword>
<keyword evidence="4 9" id="KW-0547">Nucleotide-binding</keyword>
<dbReference type="PANTHER" id="PTHR11956:SF11">
    <property type="entry name" value="ARGININE--TRNA LIGASE, MITOCHONDRIAL-RELATED"/>
    <property type="match status" value="1"/>
</dbReference>
<keyword evidence="5 9" id="KW-0067">ATP-binding</keyword>
<evidence type="ECO:0000313" key="11">
    <source>
        <dbReference type="EMBL" id="KAK2615512.1"/>
    </source>
</evidence>
<dbReference type="GO" id="GO:0005524">
    <property type="term" value="F:ATP binding"/>
    <property type="evidence" value="ECO:0007669"/>
    <property type="project" value="UniProtKB-KW"/>
</dbReference>
<organism evidence="11 12">
    <name type="scientific">Phomopsis amygdali</name>
    <name type="common">Fusicoccum amygdali</name>
    <dbReference type="NCBI Taxonomy" id="1214568"/>
    <lineage>
        <taxon>Eukaryota</taxon>
        <taxon>Fungi</taxon>
        <taxon>Dikarya</taxon>
        <taxon>Ascomycota</taxon>
        <taxon>Pezizomycotina</taxon>
        <taxon>Sordariomycetes</taxon>
        <taxon>Sordariomycetidae</taxon>
        <taxon>Diaporthales</taxon>
        <taxon>Diaporthaceae</taxon>
        <taxon>Diaporthe</taxon>
    </lineage>
</organism>
<dbReference type="GO" id="GO:0032543">
    <property type="term" value="P:mitochondrial translation"/>
    <property type="evidence" value="ECO:0007669"/>
    <property type="project" value="TreeGrafter"/>
</dbReference>
<dbReference type="SUPFAM" id="SSF52374">
    <property type="entry name" value="Nucleotidylyl transferase"/>
    <property type="match status" value="1"/>
</dbReference>
<dbReference type="GO" id="GO:0006420">
    <property type="term" value="P:arginyl-tRNA aminoacylation"/>
    <property type="evidence" value="ECO:0007669"/>
    <property type="project" value="InterPro"/>
</dbReference>
<dbReference type="GO" id="GO:0004814">
    <property type="term" value="F:arginine-tRNA ligase activity"/>
    <property type="evidence" value="ECO:0007669"/>
    <property type="project" value="UniProtKB-EC"/>
</dbReference>
<name>A0AAD9W8X5_PHOAM</name>
<dbReference type="InterPro" id="IPR014729">
    <property type="entry name" value="Rossmann-like_a/b/a_fold"/>
</dbReference>
<evidence type="ECO:0000256" key="6">
    <source>
        <dbReference type="ARBA" id="ARBA00022917"/>
    </source>
</evidence>
<evidence type="ECO:0000256" key="7">
    <source>
        <dbReference type="ARBA" id="ARBA00023146"/>
    </source>
</evidence>
<dbReference type="InterPro" id="IPR001278">
    <property type="entry name" value="Arg-tRNA-ligase"/>
</dbReference>
<dbReference type="InterPro" id="IPR035684">
    <property type="entry name" value="ArgRS_core"/>
</dbReference>
<dbReference type="Gene3D" id="1.10.730.10">
    <property type="entry name" value="Isoleucyl-tRNA Synthetase, Domain 1"/>
    <property type="match status" value="1"/>
</dbReference>
<dbReference type="Proteomes" id="UP001265746">
    <property type="component" value="Unassembled WGS sequence"/>
</dbReference>
<accession>A0AAD9W8X5</accession>
<dbReference type="SUPFAM" id="SSF47323">
    <property type="entry name" value="Anticodon-binding domain of a subclass of class I aminoacyl-tRNA synthetases"/>
    <property type="match status" value="1"/>
</dbReference>
<evidence type="ECO:0000256" key="8">
    <source>
        <dbReference type="ARBA" id="ARBA00049339"/>
    </source>
</evidence>
<reference evidence="11" key="1">
    <citation type="submission" date="2023-06" db="EMBL/GenBank/DDBJ databases">
        <authorList>
            <person name="Noh H."/>
        </authorList>
    </citation>
    <scope>NUCLEOTIDE SEQUENCE</scope>
    <source>
        <strain evidence="11">DUCC20226</strain>
    </source>
</reference>
<gene>
    <name evidence="11" type="ORF">N8I77_002262</name>
</gene>
<evidence type="ECO:0000259" key="10">
    <source>
        <dbReference type="SMART" id="SM00836"/>
    </source>
</evidence>
<dbReference type="AlphaFoldDB" id="A0AAD9W8X5"/>